<evidence type="ECO:0000256" key="11">
    <source>
        <dbReference type="SAM" id="MobiDB-lite"/>
    </source>
</evidence>
<keyword evidence="9" id="KW-0472">Membrane</keyword>
<evidence type="ECO:0000313" key="14">
    <source>
        <dbReference type="Proteomes" id="UP001320831"/>
    </source>
</evidence>
<keyword evidence="7 10" id="KW-0653">Protein transport</keyword>
<evidence type="ECO:0000256" key="7">
    <source>
        <dbReference type="ARBA" id="ARBA00022927"/>
    </source>
</evidence>
<feature type="compositionally biased region" description="Polar residues" evidence="11">
    <location>
        <begin position="170"/>
        <end position="198"/>
    </location>
</feature>
<feature type="compositionally biased region" description="Basic and acidic residues" evidence="11">
    <location>
        <begin position="144"/>
        <end position="155"/>
    </location>
</feature>
<organism evidence="13 14">
    <name type="scientific">Chelativorans salis</name>
    <dbReference type="NCBI Taxonomy" id="2978478"/>
    <lineage>
        <taxon>Bacteria</taxon>
        <taxon>Pseudomonadati</taxon>
        <taxon>Pseudomonadota</taxon>
        <taxon>Alphaproteobacteria</taxon>
        <taxon>Hyphomicrobiales</taxon>
        <taxon>Phyllobacteriaceae</taxon>
        <taxon>Chelativorans</taxon>
    </lineage>
</organism>
<keyword evidence="5 10" id="KW-0997">Cell inner membrane</keyword>
<dbReference type="InterPro" id="IPR037682">
    <property type="entry name" value="TonB_C"/>
</dbReference>
<dbReference type="EMBL" id="JAOCZP010000002">
    <property type="protein sequence ID" value="MCT7375288.1"/>
    <property type="molecule type" value="Genomic_DNA"/>
</dbReference>
<evidence type="ECO:0000256" key="2">
    <source>
        <dbReference type="ARBA" id="ARBA00006555"/>
    </source>
</evidence>
<evidence type="ECO:0000256" key="10">
    <source>
        <dbReference type="RuleBase" id="RU362123"/>
    </source>
</evidence>
<dbReference type="InterPro" id="IPR051045">
    <property type="entry name" value="TonB-dependent_transducer"/>
</dbReference>
<accession>A0ABT2LPH1</accession>
<keyword evidence="8" id="KW-1133">Transmembrane helix</keyword>
<keyword evidence="10" id="KW-0735">Signal-anchor</keyword>
<dbReference type="NCBIfam" id="TIGR01352">
    <property type="entry name" value="tonB_Cterm"/>
    <property type="match status" value="1"/>
</dbReference>
<comment type="function">
    <text evidence="10">Interacts with outer membrane receptor proteins that carry out high-affinity binding and energy dependent uptake into the periplasmic space of specific substrates. It could act to transduce energy from the cytoplasmic membrane to specific energy-requiring processes in the outer membrane, resulting in the release into the periplasm of ligands bound by these outer membrane proteins.</text>
</comment>
<dbReference type="PANTHER" id="PTHR33446:SF13">
    <property type="entry name" value="TONB PROTEIN"/>
    <property type="match status" value="1"/>
</dbReference>
<feature type="domain" description="TonB C-terminal" evidence="12">
    <location>
        <begin position="218"/>
        <end position="308"/>
    </location>
</feature>
<comment type="caution">
    <text evidence="13">The sequence shown here is derived from an EMBL/GenBank/DDBJ whole genome shotgun (WGS) entry which is preliminary data.</text>
</comment>
<proteinExistence type="inferred from homology"/>
<dbReference type="RefSeq" id="WP_260902137.1">
    <property type="nucleotide sequence ID" value="NZ_JAOCZP010000002.1"/>
</dbReference>
<dbReference type="PROSITE" id="PS52015">
    <property type="entry name" value="TONB_CTD"/>
    <property type="match status" value="1"/>
</dbReference>
<comment type="subcellular location">
    <subcellularLocation>
        <location evidence="1 10">Cell inner membrane</location>
        <topology evidence="1 10">Single-pass membrane protein</topology>
        <orientation evidence="1 10">Periplasmic side</orientation>
    </subcellularLocation>
</comment>
<dbReference type="Gene3D" id="3.30.1150.10">
    <property type="match status" value="1"/>
</dbReference>
<feature type="compositionally biased region" description="Acidic residues" evidence="11">
    <location>
        <begin position="99"/>
        <end position="116"/>
    </location>
</feature>
<sequence length="308" mass="31975">MRANAWKWGLALGLSGIIHAGKAVLMLPREPEVEIAGGSSIEIAVAGNAFTDLSAAGTPVETVEPVTEAPTEATPVEPTETTTAEAPVVTAVSPSETEAPAEAEATPETETPEAEPSELQAAEIEPVEPEETVTAMVNIPRPTPRPDYEPPKETRAPAPQKAAVRPPAQKKTQTSAGSGGRDTQNARRGSTQSGQSAKANRGQAAPRATASGNAALSNYPGKIVSRLRRALRYPSAAKRERLRGEVQVAFTIAGSGAVSGVRVVRSSGSPVLDQAAIETVQRAAPFPAIPDGAGRSSWPFTVPLAFTR</sequence>
<evidence type="ECO:0000256" key="9">
    <source>
        <dbReference type="ARBA" id="ARBA00023136"/>
    </source>
</evidence>
<evidence type="ECO:0000256" key="3">
    <source>
        <dbReference type="ARBA" id="ARBA00022448"/>
    </source>
</evidence>
<evidence type="ECO:0000256" key="6">
    <source>
        <dbReference type="ARBA" id="ARBA00022692"/>
    </source>
</evidence>
<dbReference type="InterPro" id="IPR003538">
    <property type="entry name" value="TonB"/>
</dbReference>
<reference evidence="13 14" key="1">
    <citation type="submission" date="2022-09" db="EMBL/GenBank/DDBJ databases">
        <title>Chelativorans salina sp. nov., a novel slightly halophilic bacterium isolated from a saline lake sediment enrichment.</title>
        <authorList>
            <person name="Gao L."/>
            <person name="Fang B.-Z."/>
            <person name="Li W.-J."/>
        </authorList>
    </citation>
    <scope>NUCLEOTIDE SEQUENCE [LARGE SCALE GENOMIC DNA]</scope>
    <source>
        <strain evidence="13 14">EGI FJ00035</strain>
    </source>
</reference>
<keyword evidence="14" id="KW-1185">Reference proteome</keyword>
<evidence type="ECO:0000256" key="1">
    <source>
        <dbReference type="ARBA" id="ARBA00004383"/>
    </source>
</evidence>
<feature type="region of interest" description="Disordered" evidence="11">
    <location>
        <begin position="63"/>
        <end position="217"/>
    </location>
</feature>
<dbReference type="SUPFAM" id="SSF74653">
    <property type="entry name" value="TolA/TonB C-terminal domain"/>
    <property type="match status" value="1"/>
</dbReference>
<comment type="similarity">
    <text evidence="2 10">Belongs to the TonB family.</text>
</comment>
<keyword evidence="3 10" id="KW-0813">Transport</keyword>
<evidence type="ECO:0000259" key="12">
    <source>
        <dbReference type="PROSITE" id="PS52015"/>
    </source>
</evidence>
<dbReference type="PRINTS" id="PR01374">
    <property type="entry name" value="TONBPROTEIN"/>
</dbReference>
<keyword evidence="4 10" id="KW-1003">Cell membrane</keyword>
<dbReference type="Proteomes" id="UP001320831">
    <property type="component" value="Unassembled WGS sequence"/>
</dbReference>
<feature type="compositionally biased region" description="Low complexity" evidence="11">
    <location>
        <begin position="63"/>
        <end position="98"/>
    </location>
</feature>
<evidence type="ECO:0000313" key="13">
    <source>
        <dbReference type="EMBL" id="MCT7375288.1"/>
    </source>
</evidence>
<dbReference type="Pfam" id="PF03544">
    <property type="entry name" value="TonB_C"/>
    <property type="match status" value="1"/>
</dbReference>
<evidence type="ECO:0000256" key="4">
    <source>
        <dbReference type="ARBA" id="ARBA00022475"/>
    </source>
</evidence>
<dbReference type="InterPro" id="IPR006260">
    <property type="entry name" value="TonB/TolA_C"/>
</dbReference>
<evidence type="ECO:0000256" key="5">
    <source>
        <dbReference type="ARBA" id="ARBA00022519"/>
    </source>
</evidence>
<protein>
    <recommendedName>
        <fullName evidence="10">Protein TonB</fullName>
    </recommendedName>
</protein>
<evidence type="ECO:0000256" key="8">
    <source>
        <dbReference type="ARBA" id="ARBA00022989"/>
    </source>
</evidence>
<gene>
    <name evidence="13" type="ORF">N5A92_09605</name>
</gene>
<dbReference type="PANTHER" id="PTHR33446">
    <property type="entry name" value="PROTEIN TONB-RELATED"/>
    <property type="match status" value="1"/>
</dbReference>
<keyword evidence="6" id="KW-0812">Transmembrane</keyword>
<name>A0ABT2LPH1_9HYPH</name>